<dbReference type="EMBL" id="JBHUOX010000031">
    <property type="protein sequence ID" value="MFD3003506.1"/>
    <property type="molecule type" value="Genomic_DNA"/>
</dbReference>
<organism evidence="3 4">
    <name type="scientific">Pontibacter toksunensis</name>
    <dbReference type="NCBI Taxonomy" id="1332631"/>
    <lineage>
        <taxon>Bacteria</taxon>
        <taxon>Pseudomonadati</taxon>
        <taxon>Bacteroidota</taxon>
        <taxon>Cytophagia</taxon>
        <taxon>Cytophagales</taxon>
        <taxon>Hymenobacteraceae</taxon>
        <taxon>Pontibacter</taxon>
    </lineage>
</organism>
<accession>A0ABW6C2U9</accession>
<evidence type="ECO:0000259" key="2">
    <source>
        <dbReference type="Pfam" id="PF12728"/>
    </source>
</evidence>
<feature type="domain" description="Helix-turn-helix" evidence="2">
    <location>
        <begin position="53"/>
        <end position="99"/>
    </location>
</feature>
<name>A0ABW6C2U9_9BACT</name>
<reference evidence="4" key="1">
    <citation type="journal article" date="2019" name="Int. J. Syst. Evol. Microbiol.">
        <title>The Global Catalogue of Microorganisms (GCM) 10K type strain sequencing project: providing services to taxonomists for standard genome sequencing and annotation.</title>
        <authorList>
            <consortium name="The Broad Institute Genomics Platform"/>
            <consortium name="The Broad Institute Genome Sequencing Center for Infectious Disease"/>
            <person name="Wu L."/>
            <person name="Ma J."/>
        </authorList>
    </citation>
    <scope>NUCLEOTIDE SEQUENCE [LARGE SCALE GENOMIC DNA]</scope>
    <source>
        <strain evidence="4">KCTC 23984</strain>
    </source>
</reference>
<dbReference type="Proteomes" id="UP001597641">
    <property type="component" value="Unassembled WGS sequence"/>
</dbReference>
<keyword evidence="4" id="KW-1185">Reference proteome</keyword>
<protein>
    <submittedName>
        <fullName evidence="3">Helix-turn-helix domain-containing protein</fullName>
    </submittedName>
</protein>
<evidence type="ECO:0000313" key="4">
    <source>
        <dbReference type="Proteomes" id="UP001597641"/>
    </source>
</evidence>
<gene>
    <name evidence="3" type="ORF">ACFS7Z_24320</name>
</gene>
<dbReference type="RefSeq" id="WP_377491035.1">
    <property type="nucleotide sequence ID" value="NZ_JBHUOX010000031.1"/>
</dbReference>
<evidence type="ECO:0000313" key="3">
    <source>
        <dbReference type="EMBL" id="MFD3003506.1"/>
    </source>
</evidence>
<feature type="region of interest" description="Disordered" evidence="1">
    <location>
        <begin position="100"/>
        <end position="124"/>
    </location>
</feature>
<proteinExistence type="predicted"/>
<dbReference type="Pfam" id="PF12728">
    <property type="entry name" value="HTH_17"/>
    <property type="match status" value="1"/>
</dbReference>
<comment type="caution">
    <text evidence="3">The sequence shown here is derived from an EMBL/GenBank/DDBJ whole genome shotgun (WGS) entry which is preliminary data.</text>
</comment>
<dbReference type="SUPFAM" id="SSF46955">
    <property type="entry name" value="Putative DNA-binding domain"/>
    <property type="match status" value="1"/>
</dbReference>
<dbReference type="InterPro" id="IPR041657">
    <property type="entry name" value="HTH_17"/>
</dbReference>
<evidence type="ECO:0000256" key="1">
    <source>
        <dbReference type="SAM" id="MobiDB-lite"/>
    </source>
</evidence>
<sequence>MKHELKLPHDLLIYLSADEFIERVAQRVVQLQRESGPAPSDCYLEKKDEDPIDTGEVCRVWNLSRKTVEERRKDGTFPFFRIGRKVYFFRSEVLAAMEKPKRLPGSSGTGKQNFGKTPFLSKAA</sequence>
<dbReference type="InterPro" id="IPR009061">
    <property type="entry name" value="DNA-bd_dom_put_sf"/>
</dbReference>